<dbReference type="OrthoDB" id="10013825at2759"/>
<dbReference type="SUPFAM" id="SSF54654">
    <property type="entry name" value="CI-2 family of serine protease inhibitors"/>
    <property type="match status" value="1"/>
</dbReference>
<keyword evidence="3" id="KW-0722">Serine protease inhibitor</keyword>
<dbReference type="Gene3D" id="3.30.10.10">
    <property type="entry name" value="Trypsin Inhibitor V, subunit A"/>
    <property type="match status" value="1"/>
</dbReference>
<dbReference type="GO" id="GO:0009611">
    <property type="term" value="P:response to wounding"/>
    <property type="evidence" value="ECO:0007669"/>
    <property type="project" value="InterPro"/>
</dbReference>
<protein>
    <recommendedName>
        <fullName evidence="6">Subtilisin inhibitor domain-containing protein</fullName>
    </recommendedName>
</protein>
<evidence type="ECO:0000313" key="4">
    <source>
        <dbReference type="EMBL" id="GHP05205.1"/>
    </source>
</evidence>
<comment type="similarity">
    <text evidence="1">Belongs to the protease inhibitor I13 (potato type I serine protease inhibitor) family.</text>
</comment>
<dbReference type="PANTHER" id="PTHR33091:SF29">
    <property type="entry name" value="SUBTILISIN INHIBITOR 1"/>
    <property type="match status" value="1"/>
</dbReference>
<evidence type="ECO:0000256" key="2">
    <source>
        <dbReference type="ARBA" id="ARBA00022690"/>
    </source>
</evidence>
<keyword evidence="2" id="KW-0646">Protease inhibitor</keyword>
<keyword evidence="5" id="KW-1185">Reference proteome</keyword>
<evidence type="ECO:0000256" key="1">
    <source>
        <dbReference type="ARBA" id="ARBA00008210"/>
    </source>
</evidence>
<dbReference type="InterPro" id="IPR036354">
    <property type="entry name" value="Prot_inh_pot1_sf"/>
</dbReference>
<dbReference type="InterPro" id="IPR000864">
    <property type="entry name" value="Prot_inh_pot1"/>
</dbReference>
<name>A0A830HDV0_9CHLO</name>
<comment type="caution">
    <text evidence="4">The sequence shown here is derived from an EMBL/GenBank/DDBJ whole genome shotgun (WGS) entry which is preliminary data.</text>
</comment>
<dbReference type="PANTHER" id="PTHR33091">
    <property type="entry name" value="PROTEIN, PUTATIVE, EXPRESSED-RELATED"/>
    <property type="match status" value="1"/>
</dbReference>
<dbReference type="EMBL" id="BNJQ01000009">
    <property type="protein sequence ID" value="GHP05205.1"/>
    <property type="molecule type" value="Genomic_DNA"/>
</dbReference>
<dbReference type="AlphaFoldDB" id="A0A830HDV0"/>
<sequence>MECVLGGIARLLPNTHLLVSAGVGRLTIMLRSRTLAALVLVCILALSQDGLVQPASAVVVGLSQDNKDGAIDVRINHEEGSGSPYQVTHVQADAEGTKREWPELLGIDVETAVSAIRTERPDLNVQVLDQDAMYTQDYVTERVRIFEDAESRTVARVPRVG</sequence>
<accession>A0A830HDV0</accession>
<reference evidence="4" key="1">
    <citation type="submission" date="2020-10" db="EMBL/GenBank/DDBJ databases">
        <title>Unveiling of a novel bifunctional photoreceptor, Dualchrome1, isolated from a cosmopolitan green alga.</title>
        <authorList>
            <person name="Suzuki S."/>
            <person name="Kawachi M."/>
        </authorList>
    </citation>
    <scope>NUCLEOTIDE SEQUENCE</scope>
    <source>
        <strain evidence="4">NIES 2893</strain>
    </source>
</reference>
<evidence type="ECO:0000256" key="3">
    <source>
        <dbReference type="ARBA" id="ARBA00022900"/>
    </source>
</evidence>
<dbReference type="PROSITE" id="PS00285">
    <property type="entry name" value="POTATO_INHIBITOR"/>
    <property type="match status" value="1"/>
</dbReference>
<dbReference type="Pfam" id="PF00280">
    <property type="entry name" value="potato_inhibit"/>
    <property type="match status" value="1"/>
</dbReference>
<evidence type="ECO:0008006" key="6">
    <source>
        <dbReference type="Google" id="ProtNLM"/>
    </source>
</evidence>
<dbReference type="Proteomes" id="UP000660262">
    <property type="component" value="Unassembled WGS sequence"/>
</dbReference>
<gene>
    <name evidence="4" type="ORF">PPROV_000395700</name>
</gene>
<proteinExistence type="inferred from homology"/>
<organism evidence="4 5">
    <name type="scientific">Pycnococcus provasolii</name>
    <dbReference type="NCBI Taxonomy" id="41880"/>
    <lineage>
        <taxon>Eukaryota</taxon>
        <taxon>Viridiplantae</taxon>
        <taxon>Chlorophyta</taxon>
        <taxon>Pseudoscourfieldiophyceae</taxon>
        <taxon>Pseudoscourfieldiales</taxon>
        <taxon>Pycnococcaceae</taxon>
        <taxon>Pycnococcus</taxon>
    </lineage>
</organism>
<evidence type="ECO:0000313" key="5">
    <source>
        <dbReference type="Proteomes" id="UP000660262"/>
    </source>
</evidence>
<dbReference type="GO" id="GO:0004867">
    <property type="term" value="F:serine-type endopeptidase inhibitor activity"/>
    <property type="evidence" value="ECO:0007669"/>
    <property type="project" value="UniProtKB-KW"/>
</dbReference>